<dbReference type="Pfam" id="PF00067">
    <property type="entry name" value="p450"/>
    <property type="match status" value="1"/>
</dbReference>
<dbReference type="GO" id="GO:0016705">
    <property type="term" value="F:oxidoreductase activity, acting on paired donors, with incorporation or reduction of molecular oxygen"/>
    <property type="evidence" value="ECO:0007669"/>
    <property type="project" value="InterPro"/>
</dbReference>
<dbReference type="EMBL" id="JAYKXP010000044">
    <property type="protein sequence ID" value="KAK7037748.1"/>
    <property type="molecule type" value="Genomic_DNA"/>
</dbReference>
<proteinExistence type="inferred from homology"/>
<protein>
    <submittedName>
        <fullName evidence="12">Cytochrome c oxidase subunit 2</fullName>
    </submittedName>
</protein>
<keyword evidence="13" id="KW-1185">Reference proteome</keyword>
<comment type="cofactor">
    <cofactor evidence="1">
        <name>heme</name>
        <dbReference type="ChEBI" id="CHEBI:30413"/>
    </cofactor>
</comment>
<evidence type="ECO:0000256" key="2">
    <source>
        <dbReference type="ARBA" id="ARBA00004167"/>
    </source>
</evidence>
<dbReference type="PANTHER" id="PTHR46300">
    <property type="entry name" value="P450, PUTATIVE (EUROFUNG)-RELATED-RELATED"/>
    <property type="match status" value="1"/>
</dbReference>
<evidence type="ECO:0000256" key="8">
    <source>
        <dbReference type="ARBA" id="ARBA00023002"/>
    </source>
</evidence>
<dbReference type="GO" id="GO:0016020">
    <property type="term" value="C:membrane"/>
    <property type="evidence" value="ECO:0007669"/>
    <property type="project" value="UniProtKB-SubCell"/>
</dbReference>
<comment type="similarity">
    <text evidence="3">Belongs to the cytochrome P450 family.</text>
</comment>
<dbReference type="GO" id="GO:0004497">
    <property type="term" value="F:monooxygenase activity"/>
    <property type="evidence" value="ECO:0007669"/>
    <property type="project" value="UniProtKB-KW"/>
</dbReference>
<evidence type="ECO:0000256" key="6">
    <source>
        <dbReference type="ARBA" id="ARBA00022723"/>
    </source>
</evidence>
<dbReference type="AlphaFoldDB" id="A0AAW0CG63"/>
<keyword evidence="9" id="KW-0408">Iron</keyword>
<keyword evidence="4" id="KW-0349">Heme</keyword>
<evidence type="ECO:0000256" key="3">
    <source>
        <dbReference type="ARBA" id="ARBA00010617"/>
    </source>
</evidence>
<dbReference type="GO" id="GO:0005506">
    <property type="term" value="F:iron ion binding"/>
    <property type="evidence" value="ECO:0007669"/>
    <property type="project" value="InterPro"/>
</dbReference>
<name>A0AAW0CG63_9AGAR</name>
<keyword evidence="8" id="KW-0560">Oxidoreductase</keyword>
<dbReference type="Proteomes" id="UP001383192">
    <property type="component" value="Unassembled WGS sequence"/>
</dbReference>
<dbReference type="InterPro" id="IPR001128">
    <property type="entry name" value="Cyt_P450"/>
</dbReference>
<evidence type="ECO:0000256" key="7">
    <source>
        <dbReference type="ARBA" id="ARBA00022989"/>
    </source>
</evidence>
<sequence>MARNPESQKLAQQEIDTVVGRKRLPTLEDRKGLPYIEAIYKEVLRWRPALPLGKYFIGLGIWSPRQIIIEITTYLKAGFFRLPNDG</sequence>
<keyword evidence="11" id="KW-0472">Membrane</keyword>
<evidence type="ECO:0000313" key="13">
    <source>
        <dbReference type="Proteomes" id="UP001383192"/>
    </source>
</evidence>
<gene>
    <name evidence="12" type="primary">COX2</name>
    <name evidence="12" type="ORF">VNI00_010709</name>
</gene>
<keyword evidence="10" id="KW-0503">Monooxygenase</keyword>
<evidence type="ECO:0000313" key="12">
    <source>
        <dbReference type="EMBL" id="KAK7037748.1"/>
    </source>
</evidence>
<dbReference type="Gene3D" id="1.10.630.10">
    <property type="entry name" value="Cytochrome P450"/>
    <property type="match status" value="1"/>
</dbReference>
<evidence type="ECO:0000256" key="9">
    <source>
        <dbReference type="ARBA" id="ARBA00023004"/>
    </source>
</evidence>
<reference evidence="12 13" key="1">
    <citation type="submission" date="2024-01" db="EMBL/GenBank/DDBJ databases">
        <title>A draft genome for a cacao thread blight-causing isolate of Paramarasmius palmivorus.</title>
        <authorList>
            <person name="Baruah I.K."/>
            <person name="Bukari Y."/>
            <person name="Amoako-Attah I."/>
            <person name="Meinhardt L.W."/>
            <person name="Bailey B.A."/>
            <person name="Cohen S.P."/>
        </authorList>
    </citation>
    <scope>NUCLEOTIDE SEQUENCE [LARGE SCALE GENOMIC DNA]</scope>
    <source>
        <strain evidence="12 13">GH-12</strain>
    </source>
</reference>
<accession>A0AAW0CG63</accession>
<evidence type="ECO:0000256" key="10">
    <source>
        <dbReference type="ARBA" id="ARBA00023033"/>
    </source>
</evidence>
<comment type="caution">
    <text evidence="12">The sequence shown here is derived from an EMBL/GenBank/DDBJ whole genome shotgun (WGS) entry which is preliminary data.</text>
</comment>
<organism evidence="12 13">
    <name type="scientific">Paramarasmius palmivorus</name>
    <dbReference type="NCBI Taxonomy" id="297713"/>
    <lineage>
        <taxon>Eukaryota</taxon>
        <taxon>Fungi</taxon>
        <taxon>Dikarya</taxon>
        <taxon>Basidiomycota</taxon>
        <taxon>Agaricomycotina</taxon>
        <taxon>Agaricomycetes</taxon>
        <taxon>Agaricomycetidae</taxon>
        <taxon>Agaricales</taxon>
        <taxon>Marasmiineae</taxon>
        <taxon>Marasmiaceae</taxon>
        <taxon>Paramarasmius</taxon>
    </lineage>
</organism>
<dbReference type="InterPro" id="IPR050364">
    <property type="entry name" value="Cytochrome_P450_fung"/>
</dbReference>
<dbReference type="InterPro" id="IPR036396">
    <property type="entry name" value="Cyt_P450_sf"/>
</dbReference>
<evidence type="ECO:0000256" key="1">
    <source>
        <dbReference type="ARBA" id="ARBA00001971"/>
    </source>
</evidence>
<evidence type="ECO:0000256" key="5">
    <source>
        <dbReference type="ARBA" id="ARBA00022692"/>
    </source>
</evidence>
<evidence type="ECO:0000256" key="4">
    <source>
        <dbReference type="ARBA" id="ARBA00022617"/>
    </source>
</evidence>
<comment type="subcellular location">
    <subcellularLocation>
        <location evidence="2">Membrane</location>
        <topology evidence="2">Single-pass membrane protein</topology>
    </subcellularLocation>
</comment>
<dbReference type="GO" id="GO:0020037">
    <property type="term" value="F:heme binding"/>
    <property type="evidence" value="ECO:0007669"/>
    <property type="project" value="InterPro"/>
</dbReference>
<keyword evidence="7" id="KW-1133">Transmembrane helix</keyword>
<dbReference type="PANTHER" id="PTHR46300:SF2">
    <property type="entry name" value="CYTOCHROME P450 MONOOXYGENASE ALNH-RELATED"/>
    <property type="match status" value="1"/>
</dbReference>
<keyword evidence="5" id="KW-0812">Transmembrane</keyword>
<dbReference type="SUPFAM" id="SSF48264">
    <property type="entry name" value="Cytochrome P450"/>
    <property type="match status" value="1"/>
</dbReference>
<evidence type="ECO:0000256" key="11">
    <source>
        <dbReference type="ARBA" id="ARBA00023136"/>
    </source>
</evidence>
<keyword evidence="6" id="KW-0479">Metal-binding</keyword>